<dbReference type="Pfam" id="PF20455">
    <property type="entry name" value="DUF6708"/>
    <property type="match status" value="1"/>
</dbReference>
<sequence>MKEGQYAGWLTRYKINRPLLAYEEEEYLDPRAPVLELPPMDHGILRMNSSYAEYMDRFFLERGWAAMGGAPFVAMGLTFVWLIASTMYAPREDGTPRDPSFITADWIFLIAWLLFALCVIRFIWLKDFFRYTHYPIRFNRKNRTVYVFRHNGPGGVMTVPWDKAHFFIGRSSPAMGGQSTFTFDLRCNVLDEQRIVRDTFAVGMDGSSSRGAVLEHWEMVRRYMEDGPQSLPFPPLALTVSTEATLRNMVITQVSGQFSGLLSILMLPITLPWALFRYLAMKTCQRPAWPADVEAACAIDPNDPFVLEEPRYAGDAKTGGPAGDERFLAYRERALKMALEYDAERRSRLGPDGTAA</sequence>
<feature type="transmembrane region" description="Helical" evidence="1">
    <location>
        <begin position="258"/>
        <end position="276"/>
    </location>
</feature>
<dbReference type="RefSeq" id="WP_115713421.1">
    <property type="nucleotide sequence ID" value="NZ_LT984814.1"/>
</dbReference>
<evidence type="ECO:0000313" key="4">
    <source>
        <dbReference type="Proteomes" id="UP000254259"/>
    </source>
</evidence>
<evidence type="ECO:0000313" key="3">
    <source>
        <dbReference type="EMBL" id="SPD68032.1"/>
    </source>
</evidence>
<dbReference type="InterPro" id="IPR046554">
    <property type="entry name" value="DUF6708"/>
</dbReference>
<geneLocation type="plasmid" evidence="4">
    <name>cbm2636_mp</name>
</geneLocation>
<dbReference type="EMBL" id="LT984814">
    <property type="protein sequence ID" value="SPD68032.1"/>
    <property type="molecule type" value="Genomic_DNA"/>
</dbReference>
<feature type="transmembrane region" description="Helical" evidence="1">
    <location>
        <begin position="64"/>
        <end position="84"/>
    </location>
</feature>
<keyword evidence="1" id="KW-1133">Transmembrane helix</keyword>
<keyword evidence="1" id="KW-0472">Membrane</keyword>
<evidence type="ECO:0000259" key="2">
    <source>
        <dbReference type="Pfam" id="PF20455"/>
    </source>
</evidence>
<accession>A0A9Q7V0C8</accession>
<organism evidence="3 4">
    <name type="scientific">Cupriavidus taiwanensis</name>
    <dbReference type="NCBI Taxonomy" id="164546"/>
    <lineage>
        <taxon>Bacteria</taxon>
        <taxon>Pseudomonadati</taxon>
        <taxon>Pseudomonadota</taxon>
        <taxon>Betaproteobacteria</taxon>
        <taxon>Burkholderiales</taxon>
        <taxon>Burkholderiaceae</taxon>
        <taxon>Cupriavidus</taxon>
    </lineage>
</organism>
<protein>
    <recommendedName>
        <fullName evidence="2">DUF6708 domain-containing protein</fullName>
    </recommendedName>
</protein>
<reference evidence="3 4" key="1">
    <citation type="submission" date="2018-01" db="EMBL/GenBank/DDBJ databases">
        <authorList>
            <person name="Clerissi C."/>
        </authorList>
    </citation>
    <scope>NUCLEOTIDE SEQUENCE [LARGE SCALE GENOMIC DNA]</scope>
    <source>
        <strain evidence="3">Cupriavidus taiwanensis SWF 66322</strain>
        <plasmid evidence="4">cbm2636_mp</plasmid>
    </source>
</reference>
<dbReference type="Proteomes" id="UP000254259">
    <property type="component" value="Plasmid CBM2636_mp"/>
</dbReference>
<feature type="transmembrane region" description="Helical" evidence="1">
    <location>
        <begin position="104"/>
        <end position="124"/>
    </location>
</feature>
<gene>
    <name evidence="3" type="ORF">CBM2636_MP20882</name>
</gene>
<name>A0A9Q7V0C8_9BURK</name>
<feature type="domain" description="DUF6708" evidence="2">
    <location>
        <begin position="115"/>
        <end position="300"/>
    </location>
</feature>
<keyword evidence="1" id="KW-0812">Transmembrane</keyword>
<dbReference type="AlphaFoldDB" id="A0A9Q7V0C8"/>
<evidence type="ECO:0000256" key="1">
    <source>
        <dbReference type="SAM" id="Phobius"/>
    </source>
</evidence>
<keyword evidence="3" id="KW-0614">Plasmid</keyword>
<proteinExistence type="predicted"/>